<sequence>MTYLAPAGDISFVNLEPLIPSKLSPLSTISVSYILSLNVGRPAMASTKDTVNNERAKDYKATVPTLTSSRTRTAGSEPPHMPHPTREVSVSVPRVIPPEHDRKTLVLCFDGTGDQFDADNSNVVRLVSLMKKNDKNKQMVYYQSGIGTYTPSRAATGLWSAFQKTLDEMFAWNLHSHVMSGYEFLMQNHSEGDKICIFGFSRGAYTARSLAGMLHKVGLLPADNLQQIPFAYKMYTRIDDFGWEQSYGFKKAFCSDVVIDFLGVWDTVDSVGIFPRKLPYTMSNSIVRVFRHAVALDERRSKFKASFWDRSTHHKERLGIQASPSHPAQPYMSPTSPVNEKSPSTPISPSFSEERPANGNMGGMPPPKDDELRRFGTRNSDSKHDGKLDTKEETHSAPSRNELEAPTDAEEVWFAGCHSDVGGGAVSNKTRHALARIPLRWMVRECFKAKTGIMFESEGLREIGLDPATLYPDVLDRPAHHEIKAEHKIRNPPKVPIRVRPPRAIFSKKRPAEIQGHPTFHPSPFLGSEEAEELQDVLSPTYDQLKLKKSWWILEILPLQLKYHQSNGKRVTRFRPNFARPRFIPRQSTHGVKVHQSVKLRRQAEYEDEREKERKYEPKAKIQVEPTWIA</sequence>
<dbReference type="SUPFAM" id="SSF53474">
    <property type="entry name" value="alpha/beta-Hydrolases"/>
    <property type="match status" value="1"/>
</dbReference>
<dbReference type="Pfam" id="PF09994">
    <property type="entry name" value="T6SS_Tle1-like_cat"/>
    <property type="match status" value="1"/>
</dbReference>
<organism evidence="3 4">
    <name type="scientific">Agaricus bisporus var. burnettii</name>
    <dbReference type="NCBI Taxonomy" id="192524"/>
    <lineage>
        <taxon>Eukaryota</taxon>
        <taxon>Fungi</taxon>
        <taxon>Dikarya</taxon>
        <taxon>Basidiomycota</taxon>
        <taxon>Agaricomycotina</taxon>
        <taxon>Agaricomycetes</taxon>
        <taxon>Agaricomycetidae</taxon>
        <taxon>Agaricales</taxon>
        <taxon>Agaricineae</taxon>
        <taxon>Agaricaceae</taxon>
        <taxon>Agaricus</taxon>
    </lineage>
</organism>
<accession>A0A8H7C8D0</accession>
<dbReference type="EMBL" id="JABXXO010000010">
    <property type="protein sequence ID" value="KAF7768331.1"/>
    <property type="molecule type" value="Genomic_DNA"/>
</dbReference>
<dbReference type="PANTHER" id="PTHR33840:SF2">
    <property type="entry name" value="TLE1 PHOSPHOLIPASE DOMAIN-CONTAINING PROTEIN"/>
    <property type="match status" value="1"/>
</dbReference>
<feature type="domain" description="T6SS Phospholipase effector Tle1-like catalytic" evidence="2">
    <location>
        <begin position="103"/>
        <end position="445"/>
    </location>
</feature>
<dbReference type="InterPro" id="IPR018712">
    <property type="entry name" value="Tle1-like_cat"/>
</dbReference>
<dbReference type="PANTHER" id="PTHR33840">
    <property type="match status" value="1"/>
</dbReference>
<evidence type="ECO:0000259" key="2">
    <source>
        <dbReference type="Pfam" id="PF09994"/>
    </source>
</evidence>
<evidence type="ECO:0000313" key="4">
    <source>
        <dbReference type="Proteomes" id="UP000629468"/>
    </source>
</evidence>
<feature type="compositionally biased region" description="Polar residues" evidence="1">
    <location>
        <begin position="322"/>
        <end position="351"/>
    </location>
</feature>
<gene>
    <name evidence="3" type="ORF">Agabi119p4_7574</name>
</gene>
<feature type="region of interest" description="Disordered" evidence="1">
    <location>
        <begin position="66"/>
        <end position="89"/>
    </location>
</feature>
<dbReference type="InterPro" id="IPR029058">
    <property type="entry name" value="AB_hydrolase_fold"/>
</dbReference>
<protein>
    <recommendedName>
        <fullName evidence="2">T6SS Phospholipase effector Tle1-like catalytic domain-containing protein</fullName>
    </recommendedName>
</protein>
<comment type="caution">
    <text evidence="3">The sequence shown here is derived from an EMBL/GenBank/DDBJ whole genome shotgun (WGS) entry which is preliminary data.</text>
</comment>
<evidence type="ECO:0000313" key="3">
    <source>
        <dbReference type="EMBL" id="KAF7768331.1"/>
    </source>
</evidence>
<proteinExistence type="predicted"/>
<reference evidence="3 4" key="1">
    <citation type="journal article" name="Sci. Rep.">
        <title>Telomere-to-telomere assembled and centromere annotated genomes of the two main subspecies of the button mushroom Agaricus bisporus reveal especially polymorphic chromosome ends.</title>
        <authorList>
            <person name="Sonnenberg A.S.M."/>
            <person name="Sedaghat-Telgerd N."/>
            <person name="Lavrijssen B."/>
            <person name="Ohm R.A."/>
            <person name="Hendrickx P.M."/>
            <person name="Scholtmeijer K."/>
            <person name="Baars J.J.P."/>
            <person name="van Peer A."/>
        </authorList>
    </citation>
    <scope>NUCLEOTIDE SEQUENCE [LARGE SCALE GENOMIC DNA]</scope>
    <source>
        <strain evidence="3 4">H119_p4</strain>
    </source>
</reference>
<dbReference type="Proteomes" id="UP000629468">
    <property type="component" value="Unassembled WGS sequence"/>
</dbReference>
<name>A0A8H7C8D0_AGABI</name>
<evidence type="ECO:0000256" key="1">
    <source>
        <dbReference type="SAM" id="MobiDB-lite"/>
    </source>
</evidence>
<feature type="region of interest" description="Disordered" evidence="1">
    <location>
        <begin position="317"/>
        <end position="406"/>
    </location>
</feature>
<dbReference type="AlphaFoldDB" id="A0A8H7C8D0"/>
<feature type="compositionally biased region" description="Basic and acidic residues" evidence="1">
    <location>
        <begin position="367"/>
        <end position="395"/>
    </location>
</feature>